<dbReference type="EMBL" id="JAVFWL010000003">
    <property type="protein sequence ID" value="KAK6740889.1"/>
    <property type="molecule type" value="Genomic_DNA"/>
</dbReference>
<feature type="domain" description="CHK kinase-like" evidence="1">
    <location>
        <begin position="153"/>
        <end position="339"/>
    </location>
</feature>
<reference evidence="2 3" key="1">
    <citation type="submission" date="2023-08" db="EMBL/GenBank/DDBJ databases">
        <title>A Necator americanus chromosomal reference genome.</title>
        <authorList>
            <person name="Ilik V."/>
            <person name="Petrzelkova K.J."/>
            <person name="Pardy F."/>
            <person name="Fuh T."/>
            <person name="Niatou-Singa F.S."/>
            <person name="Gouil Q."/>
            <person name="Baker L."/>
            <person name="Ritchie M.E."/>
            <person name="Jex A.R."/>
            <person name="Gazzola D."/>
            <person name="Li H."/>
            <person name="Toshio Fujiwara R."/>
            <person name="Zhan B."/>
            <person name="Aroian R.V."/>
            <person name="Pafco B."/>
            <person name="Schwarz E.M."/>
        </authorList>
    </citation>
    <scope>NUCLEOTIDE SEQUENCE [LARGE SCALE GENOMIC DNA]</scope>
    <source>
        <strain evidence="2 3">Aroian</strain>
        <tissue evidence="2">Whole animal</tissue>
    </source>
</reference>
<sequence length="419" mass="48816">MNLYTAAGGLFDTHVTWEDIEEDMQRELDTVASFGPNKTAKNIGEGNGFMSIIVLIDADWQHVDRDLPDKFIVKIPTTLAIQRFAAEAEKEKNLNSSFITHEFLTGIEQQQKKVHNSEVTVYNHIMQLPEGKLPHVKIFYMRKFSEHNPVKGYIIMEYMDNIKPIHIYENVRTEDIEEILRAKAVMEAMSLKFTEEERKSLTINTFSEFFSQFIKKDTLAPMVEAFRRLDTRLADKIAGLEEIFPDNTDLEWADQLADELGMQRVLCHGDMWSVNILWRQKGDFVTPAALIDFQTAHMGCPAYDFTRLFSSCLSGKDRREHWEELLEEFYGYLKEEIDGMEIPYTLEQLKEAYCRIIPICGIMIVPVIVPLFDILCNDPDEEQKKKSLDIAMEKTECLLDDMFYYHERNMKRRRGEQTA</sequence>
<dbReference type="InterPro" id="IPR015897">
    <property type="entry name" value="CHK_kinase-like"/>
</dbReference>
<dbReference type="InterPro" id="IPR052961">
    <property type="entry name" value="Oxido-Kinase-like_Enzymes"/>
</dbReference>
<keyword evidence="3" id="KW-1185">Reference proteome</keyword>
<evidence type="ECO:0000259" key="1">
    <source>
        <dbReference type="SMART" id="SM00587"/>
    </source>
</evidence>
<organism evidence="2 3">
    <name type="scientific">Necator americanus</name>
    <name type="common">Human hookworm</name>
    <dbReference type="NCBI Taxonomy" id="51031"/>
    <lineage>
        <taxon>Eukaryota</taxon>
        <taxon>Metazoa</taxon>
        <taxon>Ecdysozoa</taxon>
        <taxon>Nematoda</taxon>
        <taxon>Chromadorea</taxon>
        <taxon>Rhabditida</taxon>
        <taxon>Rhabditina</taxon>
        <taxon>Rhabditomorpha</taxon>
        <taxon>Strongyloidea</taxon>
        <taxon>Ancylostomatidae</taxon>
        <taxon>Bunostominae</taxon>
        <taxon>Necator</taxon>
    </lineage>
</organism>
<dbReference type="Pfam" id="PF07914">
    <property type="entry name" value="DUF1679"/>
    <property type="match status" value="1"/>
</dbReference>
<dbReference type="InterPro" id="IPR011009">
    <property type="entry name" value="Kinase-like_dom_sf"/>
</dbReference>
<dbReference type="InterPro" id="IPR012877">
    <property type="entry name" value="Dhs-27"/>
</dbReference>
<accession>A0ABR1CRB9</accession>
<proteinExistence type="predicted"/>
<evidence type="ECO:0000313" key="3">
    <source>
        <dbReference type="Proteomes" id="UP001303046"/>
    </source>
</evidence>
<dbReference type="SUPFAM" id="SSF56112">
    <property type="entry name" value="Protein kinase-like (PK-like)"/>
    <property type="match status" value="1"/>
</dbReference>
<dbReference type="PANTHER" id="PTHR23020:SF8">
    <property type="entry name" value="CHK KINASE-LIKE DOMAIN-CONTAINING PROTEIN"/>
    <property type="match status" value="1"/>
</dbReference>
<gene>
    <name evidence="2" type="primary">Necator_chrIII.g9768</name>
    <name evidence="2" type="ORF">RB195_009003</name>
</gene>
<protein>
    <recommendedName>
        <fullName evidence="1">CHK kinase-like domain-containing protein</fullName>
    </recommendedName>
</protein>
<comment type="caution">
    <text evidence="2">The sequence shown here is derived from an EMBL/GenBank/DDBJ whole genome shotgun (WGS) entry which is preliminary data.</text>
</comment>
<dbReference type="PANTHER" id="PTHR23020">
    <property type="entry name" value="UNCHARACTERIZED NUCLEAR HORMONE RECEPTOR-RELATED"/>
    <property type="match status" value="1"/>
</dbReference>
<evidence type="ECO:0000313" key="2">
    <source>
        <dbReference type="EMBL" id="KAK6740889.1"/>
    </source>
</evidence>
<dbReference type="Proteomes" id="UP001303046">
    <property type="component" value="Unassembled WGS sequence"/>
</dbReference>
<dbReference type="Gene3D" id="3.90.1200.10">
    <property type="match status" value="1"/>
</dbReference>
<name>A0ABR1CRB9_NECAM</name>
<dbReference type="SMART" id="SM00587">
    <property type="entry name" value="CHK"/>
    <property type="match status" value="1"/>
</dbReference>